<protein>
    <submittedName>
        <fullName evidence="1">Uncharacterized protein</fullName>
    </submittedName>
</protein>
<feature type="non-terminal residue" evidence="1">
    <location>
        <position position="1"/>
    </location>
</feature>
<comment type="caution">
    <text evidence="1">The sequence shown here is derived from an EMBL/GenBank/DDBJ whole genome shotgun (WGS) entry which is preliminary data.</text>
</comment>
<evidence type="ECO:0000313" key="1">
    <source>
        <dbReference type="EMBL" id="GFB17324.1"/>
    </source>
</evidence>
<organism evidence="1">
    <name type="scientific">Tanacetum cinerariifolium</name>
    <name type="common">Dalmatian daisy</name>
    <name type="synonym">Chrysanthemum cinerariifolium</name>
    <dbReference type="NCBI Taxonomy" id="118510"/>
    <lineage>
        <taxon>Eukaryota</taxon>
        <taxon>Viridiplantae</taxon>
        <taxon>Streptophyta</taxon>
        <taxon>Embryophyta</taxon>
        <taxon>Tracheophyta</taxon>
        <taxon>Spermatophyta</taxon>
        <taxon>Magnoliopsida</taxon>
        <taxon>eudicotyledons</taxon>
        <taxon>Gunneridae</taxon>
        <taxon>Pentapetalae</taxon>
        <taxon>asterids</taxon>
        <taxon>campanulids</taxon>
        <taxon>Asterales</taxon>
        <taxon>Asteraceae</taxon>
        <taxon>Asteroideae</taxon>
        <taxon>Anthemideae</taxon>
        <taxon>Anthemidinae</taxon>
        <taxon>Tanacetum</taxon>
    </lineage>
</organism>
<reference evidence="1" key="1">
    <citation type="journal article" date="2019" name="Sci. Rep.">
        <title>Draft genome of Tanacetum cinerariifolium, the natural source of mosquito coil.</title>
        <authorList>
            <person name="Yamashiro T."/>
            <person name="Shiraishi A."/>
            <person name="Satake H."/>
            <person name="Nakayama K."/>
        </authorList>
    </citation>
    <scope>NUCLEOTIDE SEQUENCE</scope>
</reference>
<dbReference type="AlphaFoldDB" id="A0A699L301"/>
<proteinExistence type="predicted"/>
<dbReference type="EMBL" id="BKCJ010567949">
    <property type="protein sequence ID" value="GFB17324.1"/>
    <property type="molecule type" value="Genomic_DNA"/>
</dbReference>
<name>A0A699L301_TANCI</name>
<sequence length="97" mass="11209">GLVFIHEIALLFLGFESGNKDDSLCLLKMPSITIRSIFAYGKLKYLTNQSLNYVLNAFDFPSIRAAFSLQDKDAKRVDWSDKVDQEIRFMGEREIWV</sequence>
<gene>
    <name evidence="1" type="ORF">Tci_689295</name>
</gene>
<accession>A0A699L301</accession>